<keyword evidence="3" id="KW-0479">Metal-binding</keyword>
<evidence type="ECO:0000256" key="3">
    <source>
        <dbReference type="PROSITE-ProRule" id="PRU00042"/>
    </source>
</evidence>
<organism evidence="6 7">
    <name type="scientific">Steinernema carpocapsae</name>
    <name type="common">Entomopathogenic nematode</name>
    <dbReference type="NCBI Taxonomy" id="34508"/>
    <lineage>
        <taxon>Eukaryota</taxon>
        <taxon>Metazoa</taxon>
        <taxon>Ecdysozoa</taxon>
        <taxon>Nematoda</taxon>
        <taxon>Chromadorea</taxon>
        <taxon>Rhabditida</taxon>
        <taxon>Tylenchina</taxon>
        <taxon>Panagrolaimomorpha</taxon>
        <taxon>Strongyloidoidea</taxon>
        <taxon>Steinernematidae</taxon>
        <taxon>Steinernema</taxon>
    </lineage>
</organism>
<keyword evidence="2" id="KW-0539">Nucleus</keyword>
<sequence>MRMMSEEPVAKKCRVWNPALDDSAKMHQAGEEQISPIGARPQEVQFCGPQFAGHHQNIPFFINNYFQLAAPLLAHFQQQQQLHASGVQKAFLEQLAVARNMKQAMLRGPVFPPTPHGAPPMHAAPPQGTSSHAQPPTTAEAPTTSGRSANPIVLSTIAGTAMPINQNCCAICGASFRLTGDLVQHMRSNHRNSKYRRRNQHSGDSH</sequence>
<protein>
    <recommendedName>
        <fullName evidence="5">C2H2-type domain-containing protein</fullName>
    </recommendedName>
</protein>
<keyword evidence="3" id="KW-0862">Zinc</keyword>
<name>A0A4U8UZZ9_STECR</name>
<comment type="subcellular location">
    <subcellularLocation>
        <location evidence="1">Nucleus</location>
    </subcellularLocation>
</comment>
<evidence type="ECO:0000313" key="6">
    <source>
        <dbReference type="EMBL" id="TMS39176.1"/>
    </source>
</evidence>
<dbReference type="Proteomes" id="UP000298663">
    <property type="component" value="Unassembled WGS sequence"/>
</dbReference>
<dbReference type="GO" id="GO:0008270">
    <property type="term" value="F:zinc ion binding"/>
    <property type="evidence" value="ECO:0007669"/>
    <property type="project" value="UniProtKB-KW"/>
</dbReference>
<feature type="compositionally biased region" description="Low complexity" evidence="4">
    <location>
        <begin position="133"/>
        <end position="144"/>
    </location>
</feature>
<feature type="region of interest" description="Disordered" evidence="4">
    <location>
        <begin position="109"/>
        <end position="149"/>
    </location>
</feature>
<accession>A0A4U8UZZ9</accession>
<evidence type="ECO:0000256" key="1">
    <source>
        <dbReference type="ARBA" id="ARBA00004123"/>
    </source>
</evidence>
<dbReference type="InterPro" id="IPR013087">
    <property type="entry name" value="Znf_C2H2_type"/>
</dbReference>
<comment type="caution">
    <text evidence="6">The sequence shown here is derived from an EMBL/GenBank/DDBJ whole genome shotgun (WGS) entry which is preliminary data.</text>
</comment>
<feature type="region of interest" description="Disordered" evidence="4">
    <location>
        <begin position="187"/>
        <end position="206"/>
    </location>
</feature>
<reference evidence="6 7" key="2">
    <citation type="journal article" date="2019" name="G3 (Bethesda)">
        <title>Hybrid Assembly of the Genome of the Entomopathogenic Nematode Steinernema carpocapsae Identifies the X-Chromosome.</title>
        <authorList>
            <person name="Serra L."/>
            <person name="Macchietto M."/>
            <person name="Macias-Munoz A."/>
            <person name="McGill C.J."/>
            <person name="Rodriguez I.M."/>
            <person name="Rodriguez B."/>
            <person name="Murad R."/>
            <person name="Mortazavi A."/>
        </authorList>
    </citation>
    <scope>NUCLEOTIDE SEQUENCE [LARGE SCALE GENOMIC DNA]</scope>
    <source>
        <strain evidence="6 7">ALL</strain>
    </source>
</reference>
<feature type="domain" description="C2H2-type" evidence="5">
    <location>
        <begin position="167"/>
        <end position="195"/>
    </location>
</feature>
<dbReference type="PROSITE" id="PS00028">
    <property type="entry name" value="ZINC_FINGER_C2H2_1"/>
    <property type="match status" value="1"/>
</dbReference>
<dbReference type="EMBL" id="AZBU02000001">
    <property type="protein sequence ID" value="TMS39176.1"/>
    <property type="molecule type" value="Genomic_DNA"/>
</dbReference>
<dbReference type="STRING" id="34508.A0A4U8UZZ9"/>
<dbReference type="PANTHER" id="PTHR16516">
    <property type="entry name" value="AGAP007109-PA"/>
    <property type="match status" value="1"/>
</dbReference>
<evidence type="ECO:0000256" key="2">
    <source>
        <dbReference type="ARBA" id="ARBA00023242"/>
    </source>
</evidence>
<keyword evidence="7" id="KW-1185">Reference proteome</keyword>
<dbReference type="AlphaFoldDB" id="A0A4U8UZZ9"/>
<evidence type="ECO:0000259" key="5">
    <source>
        <dbReference type="PROSITE" id="PS50157"/>
    </source>
</evidence>
<feature type="compositionally biased region" description="Basic residues" evidence="4">
    <location>
        <begin position="187"/>
        <end position="200"/>
    </location>
</feature>
<dbReference type="PANTHER" id="PTHR16516:SF4">
    <property type="entry name" value="C2H2-TYPE DOMAIN-CONTAINING PROTEIN"/>
    <property type="match status" value="1"/>
</dbReference>
<dbReference type="PROSITE" id="PS50157">
    <property type="entry name" value="ZINC_FINGER_C2H2_2"/>
    <property type="match status" value="1"/>
</dbReference>
<keyword evidence="3" id="KW-0863">Zinc-finger</keyword>
<dbReference type="GO" id="GO:0006355">
    <property type="term" value="P:regulation of DNA-templated transcription"/>
    <property type="evidence" value="ECO:0007669"/>
    <property type="project" value="TreeGrafter"/>
</dbReference>
<evidence type="ECO:0000313" key="7">
    <source>
        <dbReference type="Proteomes" id="UP000298663"/>
    </source>
</evidence>
<dbReference type="InterPro" id="IPR052296">
    <property type="entry name" value="TR-Histone_Methyltrans"/>
</dbReference>
<proteinExistence type="predicted"/>
<reference evidence="6 7" key="1">
    <citation type="journal article" date="2015" name="Genome Biol.">
        <title>Comparative genomics of Steinernema reveals deeply conserved gene regulatory networks.</title>
        <authorList>
            <person name="Dillman A.R."/>
            <person name="Macchietto M."/>
            <person name="Porter C.F."/>
            <person name="Rogers A."/>
            <person name="Williams B."/>
            <person name="Antoshechkin I."/>
            <person name="Lee M.M."/>
            <person name="Goodwin Z."/>
            <person name="Lu X."/>
            <person name="Lewis E.E."/>
            <person name="Goodrich-Blair H."/>
            <person name="Stock S.P."/>
            <person name="Adams B.J."/>
            <person name="Sternberg P.W."/>
            <person name="Mortazavi A."/>
        </authorList>
    </citation>
    <scope>NUCLEOTIDE SEQUENCE [LARGE SCALE GENOMIC DNA]</scope>
    <source>
        <strain evidence="6 7">ALL</strain>
    </source>
</reference>
<gene>
    <name evidence="6" type="ORF">L596_005745</name>
</gene>
<evidence type="ECO:0000256" key="4">
    <source>
        <dbReference type="SAM" id="MobiDB-lite"/>
    </source>
</evidence>
<dbReference type="OrthoDB" id="5814089at2759"/>
<dbReference type="GO" id="GO:0005634">
    <property type="term" value="C:nucleus"/>
    <property type="evidence" value="ECO:0007669"/>
    <property type="project" value="UniProtKB-SubCell"/>
</dbReference>